<name>C2EVS6_9LACO</name>
<keyword evidence="1" id="KW-1133">Transmembrane helix</keyword>
<proteinExistence type="predicted"/>
<feature type="transmembrane region" description="Helical" evidence="1">
    <location>
        <begin position="309"/>
        <end position="328"/>
    </location>
</feature>
<feature type="transmembrane region" description="Helical" evidence="1">
    <location>
        <begin position="334"/>
        <end position="354"/>
    </location>
</feature>
<evidence type="ECO:0000256" key="1">
    <source>
        <dbReference type="SAM" id="Phobius"/>
    </source>
</evidence>
<accession>C2EVS6</accession>
<feature type="transmembrane region" description="Helical" evidence="1">
    <location>
        <begin position="30"/>
        <end position="49"/>
    </location>
</feature>
<keyword evidence="1" id="KW-0812">Transmembrane</keyword>
<dbReference type="AlphaFoldDB" id="C2EVS6"/>
<reference evidence="2 3" key="1">
    <citation type="submission" date="2009-01" db="EMBL/GenBank/DDBJ databases">
        <authorList>
            <person name="Qin X."/>
            <person name="Bachman B."/>
            <person name="Battles P."/>
            <person name="Bell A."/>
            <person name="Bess C."/>
            <person name="Bickham C."/>
            <person name="Chaboub L."/>
            <person name="Chen D."/>
            <person name="Coyle M."/>
            <person name="Deiros D.R."/>
            <person name="Dinh H."/>
            <person name="Forbes L."/>
            <person name="Fowler G."/>
            <person name="Francisco L."/>
            <person name="Fu Q."/>
            <person name="Gubbala S."/>
            <person name="Hale W."/>
            <person name="Han Y."/>
            <person name="Hemphill L."/>
            <person name="Highlander S.K."/>
            <person name="Hirani K."/>
            <person name="Hogues M."/>
            <person name="Jackson L."/>
            <person name="Jakkamsetti A."/>
            <person name="Javaid M."/>
            <person name="Jiang H."/>
            <person name="Korchina V."/>
            <person name="Kovar C."/>
            <person name="Lara F."/>
            <person name="Lee S."/>
            <person name="Mata R."/>
            <person name="Mathew T."/>
            <person name="Moen C."/>
            <person name="Morales K."/>
            <person name="Munidasa M."/>
            <person name="Nazareth L."/>
            <person name="Ngo R."/>
            <person name="Nguyen L."/>
            <person name="Okwuonu G."/>
            <person name="Ongeri F."/>
            <person name="Patil S."/>
            <person name="Petrosino J."/>
            <person name="Pham C."/>
            <person name="Pham P."/>
            <person name="Pu L.-L."/>
            <person name="Puazo M."/>
            <person name="Raj R."/>
            <person name="Reid J."/>
            <person name="Rouhana J."/>
            <person name="Saada N."/>
            <person name="Shang Y."/>
            <person name="Simmons D."/>
            <person name="Thornton R."/>
            <person name="Warren J."/>
            <person name="Weissenberger G."/>
            <person name="Zhang J."/>
            <person name="Zhang L."/>
            <person name="Zhou C."/>
            <person name="Zhu D."/>
            <person name="Muzny D."/>
            <person name="Worley K."/>
            <person name="Gibbs R."/>
        </authorList>
    </citation>
    <scope>NUCLEOTIDE SEQUENCE [LARGE SCALE GENOMIC DNA]</scope>
    <source>
        <strain evidence="2 3">ATCC 49540</strain>
    </source>
</reference>
<feature type="transmembrane region" description="Helical" evidence="1">
    <location>
        <begin position="194"/>
        <end position="214"/>
    </location>
</feature>
<dbReference type="RefSeq" id="WP_003717951.1">
    <property type="nucleotide sequence ID" value="NZ_AZGL01000102.1"/>
</dbReference>
<evidence type="ECO:0000313" key="3">
    <source>
        <dbReference type="Proteomes" id="UP000004483"/>
    </source>
</evidence>
<feature type="transmembrane region" description="Helical" evidence="1">
    <location>
        <begin position="161"/>
        <end position="188"/>
    </location>
</feature>
<dbReference type="HOGENOM" id="CLU_758196_0_0_9"/>
<dbReference type="Proteomes" id="UP000004483">
    <property type="component" value="Unassembled WGS sequence"/>
</dbReference>
<dbReference type="InterPro" id="IPR049458">
    <property type="entry name" value="EpsG-like"/>
</dbReference>
<gene>
    <name evidence="2" type="ORF">HMPREF0549_1562</name>
</gene>
<evidence type="ECO:0000313" key="2">
    <source>
        <dbReference type="EMBL" id="EEJ39990.1"/>
    </source>
</evidence>
<feature type="transmembrane region" description="Helical" evidence="1">
    <location>
        <begin position="283"/>
        <end position="302"/>
    </location>
</feature>
<sequence>MSIYLLLILISLLLLGLRNSIVYKNNVLRNIILFSIVLLLLFLTVSRGITVGTDYPAYNGYFYSTKDELKVQYIENGYILLNSFAQSLNIFIIIPMCEFIISFFGMYSLAKVNNCNDFSFISMYILTYTYMQSFNALRQFIAIGFITFGCTFLFSNRKFKLFWFVIFILLAYEFHSSSLIMLIIPILMKIRVTNVKVLLAGILTSFLFISKLGLKIIQPLIMMNDHYAIKYSDQASFLISAGNKGIVQFLPVIIQFILFYLFLTISKKNQNSSYVVNQVKYNFVLSGYLFFLMFYSVGGNGVMDRIQMFFFIFCIMANCYFIDNVAGTSSEIRYLYQVSVILFWIVYCLLRLIINNADVVPYVFN</sequence>
<dbReference type="PATRIC" id="fig|1423814.6.peg.128"/>
<comment type="caution">
    <text evidence="2">The sequence shown here is derived from an EMBL/GenBank/DDBJ whole genome shotgun (WGS) entry which is preliminary data.</text>
</comment>
<dbReference type="OrthoDB" id="2278077at2"/>
<keyword evidence="1" id="KW-0472">Membrane</keyword>
<feature type="transmembrane region" description="Helical" evidence="1">
    <location>
        <begin position="88"/>
        <end position="110"/>
    </location>
</feature>
<feature type="transmembrane region" description="Helical" evidence="1">
    <location>
        <begin position="246"/>
        <end position="263"/>
    </location>
</feature>
<evidence type="ECO:0008006" key="4">
    <source>
        <dbReference type="Google" id="ProtNLM"/>
    </source>
</evidence>
<organism evidence="2 3">
    <name type="scientific">Limosilactobacillus vaginalis DSM 5837 = ATCC 49540</name>
    <dbReference type="NCBI Taxonomy" id="1423814"/>
    <lineage>
        <taxon>Bacteria</taxon>
        <taxon>Bacillati</taxon>
        <taxon>Bacillota</taxon>
        <taxon>Bacilli</taxon>
        <taxon>Lactobacillales</taxon>
        <taxon>Lactobacillaceae</taxon>
        <taxon>Limosilactobacillus</taxon>
    </lineage>
</organism>
<dbReference type="Pfam" id="PF14897">
    <property type="entry name" value="EpsG"/>
    <property type="match status" value="1"/>
</dbReference>
<feature type="transmembrane region" description="Helical" evidence="1">
    <location>
        <begin position="136"/>
        <end position="154"/>
    </location>
</feature>
<dbReference type="EMBL" id="ACGV01000179">
    <property type="protein sequence ID" value="EEJ39990.1"/>
    <property type="molecule type" value="Genomic_DNA"/>
</dbReference>
<protein>
    <recommendedName>
        <fullName evidence="4">EpsG family protein</fullName>
    </recommendedName>
</protein>